<proteinExistence type="predicted"/>
<evidence type="ECO:0000313" key="2">
    <source>
        <dbReference type="EMBL" id="KAF6802275.1"/>
    </source>
</evidence>
<reference evidence="2 3" key="1">
    <citation type="journal article" date="2020" name="Phytopathology">
        <title>Genome Sequence Resources of Colletotrichum truncatum, C. plurivorum, C. musicola, and C. sojae: Four Species Pathogenic to Soybean (Glycine max).</title>
        <authorList>
            <person name="Rogerio F."/>
            <person name="Boufleur T.R."/>
            <person name="Ciampi-Guillardi M."/>
            <person name="Sukno S.A."/>
            <person name="Thon M.R."/>
            <person name="Massola Junior N.S."/>
            <person name="Baroncelli R."/>
        </authorList>
    </citation>
    <scope>NUCLEOTIDE SEQUENCE [LARGE SCALE GENOMIC DNA]</scope>
    <source>
        <strain evidence="2 3">LFN0009</strain>
    </source>
</reference>
<gene>
    <name evidence="2" type="ORF">CSOJ01_11691</name>
</gene>
<dbReference type="AlphaFoldDB" id="A0A8H6IXF6"/>
<evidence type="ECO:0000256" key="1">
    <source>
        <dbReference type="SAM" id="MobiDB-lite"/>
    </source>
</evidence>
<protein>
    <submittedName>
        <fullName evidence="2">Uncharacterized protein</fullName>
    </submittedName>
</protein>
<evidence type="ECO:0000313" key="3">
    <source>
        <dbReference type="Proteomes" id="UP000652219"/>
    </source>
</evidence>
<sequence>MSAKYGEVASKYASRNPVHGSNNDSRWCCEIRQMEAALPAQQQNVWSIVVIAGEENGNMITACKKTSGFFLKLEARPARLCASVALSPPRRKGWAKTANLRLLS</sequence>
<accession>A0A8H6IXF6</accession>
<organism evidence="2 3">
    <name type="scientific">Colletotrichum sojae</name>
    <dbReference type="NCBI Taxonomy" id="2175907"/>
    <lineage>
        <taxon>Eukaryota</taxon>
        <taxon>Fungi</taxon>
        <taxon>Dikarya</taxon>
        <taxon>Ascomycota</taxon>
        <taxon>Pezizomycotina</taxon>
        <taxon>Sordariomycetes</taxon>
        <taxon>Hypocreomycetidae</taxon>
        <taxon>Glomerellales</taxon>
        <taxon>Glomerellaceae</taxon>
        <taxon>Colletotrichum</taxon>
        <taxon>Colletotrichum orchidearum species complex</taxon>
    </lineage>
</organism>
<name>A0A8H6IXF6_9PEZI</name>
<feature type="region of interest" description="Disordered" evidence="1">
    <location>
        <begin position="1"/>
        <end position="22"/>
    </location>
</feature>
<dbReference type="EMBL" id="WIGN01000278">
    <property type="protein sequence ID" value="KAF6802275.1"/>
    <property type="molecule type" value="Genomic_DNA"/>
</dbReference>
<dbReference type="Proteomes" id="UP000652219">
    <property type="component" value="Unassembled WGS sequence"/>
</dbReference>
<comment type="caution">
    <text evidence="2">The sequence shown here is derived from an EMBL/GenBank/DDBJ whole genome shotgun (WGS) entry which is preliminary data.</text>
</comment>
<keyword evidence="3" id="KW-1185">Reference proteome</keyword>